<dbReference type="AlphaFoldDB" id="A0A0A9GEF1"/>
<name>A0A0A9GEF1_ARUDO</name>
<protein>
    <submittedName>
        <fullName evidence="1">Uncharacterized protein</fullName>
    </submittedName>
</protein>
<reference evidence="1" key="2">
    <citation type="journal article" date="2015" name="Data Brief">
        <title>Shoot transcriptome of the giant reed, Arundo donax.</title>
        <authorList>
            <person name="Barrero R.A."/>
            <person name="Guerrero F.D."/>
            <person name="Moolhuijzen P."/>
            <person name="Goolsby J.A."/>
            <person name="Tidwell J."/>
            <person name="Bellgard S.E."/>
            <person name="Bellgard M.I."/>
        </authorList>
    </citation>
    <scope>NUCLEOTIDE SEQUENCE</scope>
    <source>
        <tissue evidence="1">Shoot tissue taken approximately 20 cm above the soil surface</tissue>
    </source>
</reference>
<reference evidence="1" key="1">
    <citation type="submission" date="2014-09" db="EMBL/GenBank/DDBJ databases">
        <authorList>
            <person name="Magalhaes I.L.F."/>
            <person name="Oliveira U."/>
            <person name="Santos F.R."/>
            <person name="Vidigal T.H.D.A."/>
            <person name="Brescovit A.D."/>
            <person name="Santos A.J."/>
        </authorList>
    </citation>
    <scope>NUCLEOTIDE SEQUENCE</scope>
    <source>
        <tissue evidence="1">Shoot tissue taken approximately 20 cm above the soil surface</tissue>
    </source>
</reference>
<accession>A0A0A9GEF1</accession>
<dbReference type="EMBL" id="GBRH01178873">
    <property type="protein sequence ID" value="JAE19023.1"/>
    <property type="molecule type" value="Transcribed_RNA"/>
</dbReference>
<proteinExistence type="predicted"/>
<organism evidence="1">
    <name type="scientific">Arundo donax</name>
    <name type="common">Giant reed</name>
    <name type="synonym">Donax arundinaceus</name>
    <dbReference type="NCBI Taxonomy" id="35708"/>
    <lineage>
        <taxon>Eukaryota</taxon>
        <taxon>Viridiplantae</taxon>
        <taxon>Streptophyta</taxon>
        <taxon>Embryophyta</taxon>
        <taxon>Tracheophyta</taxon>
        <taxon>Spermatophyta</taxon>
        <taxon>Magnoliopsida</taxon>
        <taxon>Liliopsida</taxon>
        <taxon>Poales</taxon>
        <taxon>Poaceae</taxon>
        <taxon>PACMAD clade</taxon>
        <taxon>Arundinoideae</taxon>
        <taxon>Arundineae</taxon>
        <taxon>Arundo</taxon>
    </lineage>
</organism>
<evidence type="ECO:0000313" key="1">
    <source>
        <dbReference type="EMBL" id="JAE19023.1"/>
    </source>
</evidence>
<sequence>MTELFLFFASLLFFLVLSFSSTFGGLTSSATLSLSLANATDIGT</sequence>